<evidence type="ECO:0000313" key="4">
    <source>
        <dbReference type="Proteomes" id="UP000005801"/>
    </source>
</evidence>
<feature type="compositionally biased region" description="Acidic residues" evidence="1">
    <location>
        <begin position="85"/>
        <end position="96"/>
    </location>
</feature>
<dbReference type="AlphaFoldDB" id="A6G852"/>
<dbReference type="Proteomes" id="UP000005801">
    <property type="component" value="Unassembled WGS sequence"/>
</dbReference>
<comment type="caution">
    <text evidence="3">The sequence shown here is derived from an EMBL/GenBank/DDBJ whole genome shotgun (WGS) entry which is preliminary data.</text>
</comment>
<protein>
    <recommendedName>
        <fullName evidence="5">Tetratricopeptide repeat protein</fullName>
    </recommendedName>
</protein>
<organism evidence="3 4">
    <name type="scientific">Plesiocystis pacifica SIR-1</name>
    <dbReference type="NCBI Taxonomy" id="391625"/>
    <lineage>
        <taxon>Bacteria</taxon>
        <taxon>Pseudomonadati</taxon>
        <taxon>Myxococcota</taxon>
        <taxon>Polyangia</taxon>
        <taxon>Nannocystales</taxon>
        <taxon>Nannocystaceae</taxon>
        <taxon>Plesiocystis</taxon>
    </lineage>
</organism>
<keyword evidence="4" id="KW-1185">Reference proteome</keyword>
<gene>
    <name evidence="3" type="ORF">PPSIR1_19434</name>
</gene>
<evidence type="ECO:0000256" key="1">
    <source>
        <dbReference type="SAM" id="MobiDB-lite"/>
    </source>
</evidence>
<accession>A6G852</accession>
<dbReference type="RefSeq" id="WP_006972897.1">
    <property type="nucleotide sequence ID" value="NZ_ABCS01000037.1"/>
</dbReference>
<proteinExistence type="predicted"/>
<evidence type="ECO:0008006" key="5">
    <source>
        <dbReference type="Google" id="ProtNLM"/>
    </source>
</evidence>
<evidence type="ECO:0000313" key="3">
    <source>
        <dbReference type="EMBL" id="EDM78014.1"/>
    </source>
</evidence>
<sequence>MNQRKLMLTSVVGLGLALTVTFTLGARADAEPAADGRALAADEEGPQPRPRAFIPGRSVDEANSTRPESATAEPERRDEGAQPSEPEDDYDALDDEERLSEAMVRFEEALAMNPPALEQATDALSLMRAELCPERLAEYEALERRLDAAS</sequence>
<feature type="region of interest" description="Disordered" evidence="1">
    <location>
        <begin position="30"/>
        <end position="96"/>
    </location>
</feature>
<dbReference type="EMBL" id="ABCS01000037">
    <property type="protein sequence ID" value="EDM78014.1"/>
    <property type="molecule type" value="Genomic_DNA"/>
</dbReference>
<feature type="signal peptide" evidence="2">
    <location>
        <begin position="1"/>
        <end position="28"/>
    </location>
</feature>
<name>A6G852_9BACT</name>
<keyword evidence="2" id="KW-0732">Signal</keyword>
<reference evidence="3 4" key="1">
    <citation type="submission" date="2007-06" db="EMBL/GenBank/DDBJ databases">
        <authorList>
            <person name="Shimkets L."/>
            <person name="Ferriera S."/>
            <person name="Johnson J."/>
            <person name="Kravitz S."/>
            <person name="Beeson K."/>
            <person name="Sutton G."/>
            <person name="Rogers Y.-H."/>
            <person name="Friedman R."/>
            <person name="Frazier M."/>
            <person name="Venter J.C."/>
        </authorList>
    </citation>
    <scope>NUCLEOTIDE SEQUENCE [LARGE SCALE GENOMIC DNA]</scope>
    <source>
        <strain evidence="3 4">SIR-1</strain>
    </source>
</reference>
<evidence type="ECO:0000256" key="2">
    <source>
        <dbReference type="SAM" id="SignalP"/>
    </source>
</evidence>
<feature type="chain" id="PRO_5002697515" description="Tetratricopeptide repeat protein" evidence="2">
    <location>
        <begin position="29"/>
        <end position="150"/>
    </location>
</feature>
<dbReference type="STRING" id="391625.PPSIR1_19434"/>